<reference evidence="1 2" key="1">
    <citation type="submission" date="2015-09" db="EMBL/GenBank/DDBJ databases">
        <authorList>
            <consortium name="Pathogen Informatics"/>
        </authorList>
    </citation>
    <scope>NUCLEOTIDE SEQUENCE [LARGE SCALE GENOMIC DNA]</scope>
    <source>
        <strain evidence="1 2">2789STDY5834856</strain>
    </source>
</reference>
<gene>
    <name evidence="1" type="ORF">ERS852471_00198</name>
</gene>
<name>A0A173Y4Y7_9CLOT</name>
<evidence type="ECO:0000313" key="1">
    <source>
        <dbReference type="EMBL" id="CUN58989.1"/>
    </source>
</evidence>
<organism evidence="1 2">
    <name type="scientific">Clostridium disporicum</name>
    <dbReference type="NCBI Taxonomy" id="84024"/>
    <lineage>
        <taxon>Bacteria</taxon>
        <taxon>Bacillati</taxon>
        <taxon>Bacillota</taxon>
        <taxon>Clostridia</taxon>
        <taxon>Eubacteriales</taxon>
        <taxon>Clostridiaceae</taxon>
        <taxon>Clostridium</taxon>
    </lineage>
</organism>
<dbReference type="AlphaFoldDB" id="A0A173Y4Y7"/>
<dbReference type="Proteomes" id="UP000095594">
    <property type="component" value="Unassembled WGS sequence"/>
</dbReference>
<proteinExistence type="predicted"/>
<sequence length="123" mass="14305">MEGDFMKYTNDDLCDIFENKICDNCGKCLEIDGIDIRAINIEDIAKDVEENKYLEEELKLALEALKEEETIEVQDTLNYLDDEEYIDAFDNITYLDEIGLDDDLSLDDVTEEVYPGVLKFKRK</sequence>
<accession>A0A173Y4Y7</accession>
<evidence type="ECO:0000313" key="2">
    <source>
        <dbReference type="Proteomes" id="UP000095594"/>
    </source>
</evidence>
<dbReference type="EMBL" id="CYZX01000001">
    <property type="protein sequence ID" value="CUN58989.1"/>
    <property type="molecule type" value="Genomic_DNA"/>
</dbReference>
<protein>
    <submittedName>
        <fullName evidence="1">Protein containing Zn-finger domain</fullName>
    </submittedName>
</protein>